<reference evidence="2 3" key="1">
    <citation type="submission" date="2016-03" db="EMBL/GenBank/DDBJ databases">
        <title>EvidentialGene: Evidence-directed Construction of Genes on Genomes.</title>
        <authorList>
            <person name="Gilbert D.G."/>
            <person name="Choi J.-H."/>
            <person name="Mockaitis K."/>
            <person name="Colbourne J."/>
            <person name="Pfrender M."/>
        </authorList>
    </citation>
    <scope>NUCLEOTIDE SEQUENCE [LARGE SCALE GENOMIC DNA]</scope>
    <source>
        <strain evidence="2 3">Xinb3</strain>
        <tissue evidence="2">Complete organism</tissue>
    </source>
</reference>
<evidence type="ECO:0000313" key="2">
    <source>
        <dbReference type="EMBL" id="KZS15143.1"/>
    </source>
</evidence>
<feature type="region of interest" description="Disordered" evidence="1">
    <location>
        <begin position="119"/>
        <end position="188"/>
    </location>
</feature>
<proteinExistence type="predicted"/>
<keyword evidence="3" id="KW-1185">Reference proteome</keyword>
<sequence length="188" mass="20632">MAESWEMTGRERRYSVPAIAQLQSGAPAAYGDSNPRTTNTAEDLHAWSIYRQNLNSDFADSALGSNMKAPLPYGNFQLDSTTINSIMNHPKCGPKSNLAHNTNAYLKFGLPRVVARSGREESSGYDSSNDGSPVMRSNNLLLSRSDPDFRKNLIQNPNGAIDGQQGHKSRSREQRMKSISEANLLSGI</sequence>
<evidence type="ECO:0000256" key="1">
    <source>
        <dbReference type="SAM" id="MobiDB-lite"/>
    </source>
</evidence>
<accession>A0A164YDA2</accession>
<evidence type="ECO:0000313" key="3">
    <source>
        <dbReference type="Proteomes" id="UP000076858"/>
    </source>
</evidence>
<dbReference type="EMBL" id="LRGB01000920">
    <property type="protein sequence ID" value="KZS15143.1"/>
    <property type="molecule type" value="Genomic_DNA"/>
</dbReference>
<feature type="compositionally biased region" description="Polar residues" evidence="1">
    <location>
        <begin position="124"/>
        <end position="142"/>
    </location>
</feature>
<dbReference type="STRING" id="35525.A0A164YDA2"/>
<protein>
    <submittedName>
        <fullName evidence="2">ABC protein, subfamily ABCG</fullName>
    </submittedName>
</protein>
<comment type="caution">
    <text evidence="2">The sequence shown here is derived from an EMBL/GenBank/DDBJ whole genome shotgun (WGS) entry which is preliminary data.</text>
</comment>
<name>A0A164YDA2_9CRUS</name>
<organism evidence="2 3">
    <name type="scientific">Daphnia magna</name>
    <dbReference type="NCBI Taxonomy" id="35525"/>
    <lineage>
        <taxon>Eukaryota</taxon>
        <taxon>Metazoa</taxon>
        <taxon>Ecdysozoa</taxon>
        <taxon>Arthropoda</taxon>
        <taxon>Crustacea</taxon>
        <taxon>Branchiopoda</taxon>
        <taxon>Diplostraca</taxon>
        <taxon>Cladocera</taxon>
        <taxon>Anomopoda</taxon>
        <taxon>Daphniidae</taxon>
        <taxon>Daphnia</taxon>
    </lineage>
</organism>
<dbReference type="AlphaFoldDB" id="A0A164YDA2"/>
<dbReference type="Proteomes" id="UP000076858">
    <property type="component" value="Unassembled WGS sequence"/>
</dbReference>
<gene>
    <name evidence="2" type="ORF">APZ42_019372</name>
</gene>